<dbReference type="FunFam" id="3.40.50.1820:FF:000096">
    <property type="entry name" value="Carboxypeptidase vitellogenic-like"/>
    <property type="match status" value="1"/>
</dbReference>
<organism evidence="7 8">
    <name type="scientific">Ignelater luminosus</name>
    <name type="common">Cucubano</name>
    <name type="synonym">Pyrophorus luminosus</name>
    <dbReference type="NCBI Taxonomy" id="2038154"/>
    <lineage>
        <taxon>Eukaryota</taxon>
        <taxon>Metazoa</taxon>
        <taxon>Ecdysozoa</taxon>
        <taxon>Arthropoda</taxon>
        <taxon>Hexapoda</taxon>
        <taxon>Insecta</taxon>
        <taxon>Pterygota</taxon>
        <taxon>Neoptera</taxon>
        <taxon>Endopterygota</taxon>
        <taxon>Coleoptera</taxon>
        <taxon>Polyphaga</taxon>
        <taxon>Elateriformia</taxon>
        <taxon>Elateroidea</taxon>
        <taxon>Elateridae</taxon>
        <taxon>Agrypninae</taxon>
        <taxon>Pyrophorini</taxon>
        <taxon>Ignelater</taxon>
    </lineage>
</organism>
<keyword evidence="6" id="KW-0325">Glycoprotein</keyword>
<evidence type="ECO:0000256" key="1">
    <source>
        <dbReference type="ARBA" id="ARBA00009431"/>
    </source>
</evidence>
<dbReference type="InterPro" id="IPR001563">
    <property type="entry name" value="Peptidase_S10"/>
</dbReference>
<keyword evidence="8" id="KW-1185">Reference proteome</keyword>
<comment type="similarity">
    <text evidence="1">Belongs to the peptidase S10 family.</text>
</comment>
<dbReference type="PROSITE" id="PS00560">
    <property type="entry name" value="CARBOXYPEPT_SER_HIS"/>
    <property type="match status" value="1"/>
</dbReference>
<dbReference type="GO" id="GO:0006508">
    <property type="term" value="P:proteolysis"/>
    <property type="evidence" value="ECO:0007669"/>
    <property type="project" value="UniProtKB-KW"/>
</dbReference>
<evidence type="ECO:0000256" key="2">
    <source>
        <dbReference type="ARBA" id="ARBA00022645"/>
    </source>
</evidence>
<evidence type="ECO:0000256" key="3">
    <source>
        <dbReference type="ARBA" id="ARBA00022670"/>
    </source>
</evidence>
<dbReference type="PRINTS" id="PR00724">
    <property type="entry name" value="CRBOXYPTASEC"/>
</dbReference>
<reference evidence="7" key="1">
    <citation type="submission" date="2019-08" db="EMBL/GenBank/DDBJ databases">
        <title>The genome of the North American firefly Photinus pyralis.</title>
        <authorList>
            <consortium name="Photinus pyralis genome working group"/>
            <person name="Fallon T.R."/>
            <person name="Sander Lower S.E."/>
            <person name="Weng J.-K."/>
        </authorList>
    </citation>
    <scope>NUCLEOTIDE SEQUENCE</scope>
    <source>
        <strain evidence="7">TRF0915ILg1</strain>
        <tissue evidence="7">Whole body</tissue>
    </source>
</reference>
<dbReference type="Proteomes" id="UP000801492">
    <property type="component" value="Unassembled WGS sequence"/>
</dbReference>
<dbReference type="InterPro" id="IPR033124">
    <property type="entry name" value="Ser_caboxypep_his_AS"/>
</dbReference>
<proteinExistence type="inferred from homology"/>
<evidence type="ECO:0000256" key="6">
    <source>
        <dbReference type="ARBA" id="ARBA00023180"/>
    </source>
</evidence>
<dbReference type="AlphaFoldDB" id="A0A8K0GAY3"/>
<sequence>MYKIQVHDEKPNGTLILTPLINKNKIEEARAAAEVHFSDLKDIKSYSGYFTVDELYNSNLFFWFFPSKYNYEDAPVILWLQGGPGASSMFGLFMENGPLELLSNGTLKQREHSWNNNHSIIYIDNPVGTGFSYTDGNGYLKNQTAIGDSLYEALLQFFKLFPELQKNDFFATGESYGGKYVPAVSYSIHKNNPLSKQKINLKGLAIGNGWSDPKNHLVRTDYLYQLGLIDFKGKLQMGKQENITALYTQEKKWTKAAESESQFFLLFNEYTGFDNIYNYLIPEYILIKNVTVLKDYLKNPNIKKAIHVGDAPFSDLSGEVGSNLEEDIMKSVADWISELLDHYKVLFYNGQLDICVAYPLTRNFLQNLEFSGASQYKTAERHQWHVDFELAGYVKQAGNLTEIMVRDAGHMVPSDQPAWALNMITRFTHNIPFY</sequence>
<evidence type="ECO:0008006" key="9">
    <source>
        <dbReference type="Google" id="ProtNLM"/>
    </source>
</evidence>
<dbReference type="PANTHER" id="PTHR11802">
    <property type="entry name" value="SERINE PROTEASE FAMILY S10 SERINE CARBOXYPEPTIDASE"/>
    <property type="match status" value="1"/>
</dbReference>
<dbReference type="Gene3D" id="3.40.50.1820">
    <property type="entry name" value="alpha/beta hydrolase"/>
    <property type="match status" value="1"/>
</dbReference>
<dbReference type="Pfam" id="PF00450">
    <property type="entry name" value="Peptidase_S10"/>
    <property type="match status" value="1"/>
</dbReference>
<accession>A0A8K0GAY3</accession>
<keyword evidence="3" id="KW-0645">Protease</keyword>
<evidence type="ECO:0000256" key="4">
    <source>
        <dbReference type="ARBA" id="ARBA00022729"/>
    </source>
</evidence>
<comment type="caution">
    <text evidence="7">The sequence shown here is derived from an EMBL/GenBank/DDBJ whole genome shotgun (WGS) entry which is preliminary data.</text>
</comment>
<gene>
    <name evidence="7" type="ORF">ILUMI_10977</name>
</gene>
<evidence type="ECO:0000256" key="5">
    <source>
        <dbReference type="ARBA" id="ARBA00022801"/>
    </source>
</evidence>
<name>A0A8K0GAY3_IGNLU</name>
<dbReference type="InterPro" id="IPR029058">
    <property type="entry name" value="AB_hydrolase_fold"/>
</dbReference>
<evidence type="ECO:0000313" key="7">
    <source>
        <dbReference type="EMBL" id="KAF2895197.1"/>
    </source>
</evidence>
<protein>
    <recommendedName>
        <fullName evidence="9">Carboxypeptidase</fullName>
    </recommendedName>
</protein>
<dbReference type="SUPFAM" id="SSF53474">
    <property type="entry name" value="alpha/beta-Hydrolases"/>
    <property type="match status" value="1"/>
</dbReference>
<keyword evidence="2" id="KW-0121">Carboxypeptidase</keyword>
<dbReference type="EMBL" id="VTPC01006135">
    <property type="protein sequence ID" value="KAF2895197.1"/>
    <property type="molecule type" value="Genomic_DNA"/>
</dbReference>
<evidence type="ECO:0000313" key="8">
    <source>
        <dbReference type="Proteomes" id="UP000801492"/>
    </source>
</evidence>
<keyword evidence="4" id="KW-0732">Signal</keyword>
<keyword evidence="5" id="KW-0378">Hydrolase</keyword>
<dbReference type="PANTHER" id="PTHR11802:SF472">
    <property type="entry name" value="SERINE CARBOXYPEPTIDASE CPVL-RELATED"/>
    <property type="match status" value="1"/>
</dbReference>
<dbReference type="OrthoDB" id="443318at2759"/>
<dbReference type="GO" id="GO:0004185">
    <property type="term" value="F:serine-type carboxypeptidase activity"/>
    <property type="evidence" value="ECO:0007669"/>
    <property type="project" value="InterPro"/>
</dbReference>